<organism evidence="2 3">
    <name type="scientific">Pseudomonas chlororaphis subsp. aureofaciens</name>
    <dbReference type="NCBI Taxonomy" id="587851"/>
    <lineage>
        <taxon>Bacteria</taxon>
        <taxon>Pseudomonadati</taxon>
        <taxon>Pseudomonadota</taxon>
        <taxon>Gammaproteobacteria</taxon>
        <taxon>Pseudomonadales</taxon>
        <taxon>Pseudomonadaceae</taxon>
        <taxon>Pseudomonas</taxon>
    </lineage>
</organism>
<dbReference type="EMBL" id="CP027750">
    <property type="protein sequence ID" value="AZE27431.1"/>
    <property type="molecule type" value="Genomic_DNA"/>
</dbReference>
<feature type="region of interest" description="Disordered" evidence="1">
    <location>
        <begin position="1"/>
        <end position="29"/>
    </location>
</feature>
<proteinExistence type="predicted"/>
<evidence type="ECO:0000313" key="2">
    <source>
        <dbReference type="EMBL" id="AZE27431.1"/>
    </source>
</evidence>
<protein>
    <submittedName>
        <fullName evidence="2">Uncharacterized protein</fullName>
    </submittedName>
</protein>
<name>A0AAD0ZAQ4_9PSED</name>
<reference evidence="2 3" key="1">
    <citation type="submission" date="2018-03" db="EMBL/GenBank/DDBJ databases">
        <title>Diversity of phytobeneficial traits revealed by whole-genome analysis of worldwide-isolated phenazine-producing Pseudomonas spp.</title>
        <authorList>
            <person name="Biessy A."/>
            <person name="Novinscak A."/>
            <person name="Blom J."/>
            <person name="Leger G."/>
            <person name="Thomashow L.S."/>
            <person name="Cazorla F.M."/>
            <person name="Josic D."/>
            <person name="Filion M."/>
        </authorList>
    </citation>
    <scope>NUCLEOTIDE SEQUENCE [LARGE SCALE GENOMIC DNA]</scope>
    <source>
        <strain evidence="2 3">ChPhzS24</strain>
    </source>
</reference>
<dbReference type="AlphaFoldDB" id="A0AAD0ZAQ4"/>
<accession>A0AAD0ZAQ4</accession>
<dbReference type="Proteomes" id="UP000280455">
    <property type="component" value="Chromosome"/>
</dbReference>
<evidence type="ECO:0000313" key="3">
    <source>
        <dbReference type="Proteomes" id="UP000280455"/>
    </source>
</evidence>
<evidence type="ECO:0000256" key="1">
    <source>
        <dbReference type="SAM" id="MobiDB-lite"/>
    </source>
</evidence>
<sequence>MIGLVSGTAAPEAGCRQQPRASTAKMTASRPLYDIPPRLTRASSLQGIGNKWIAPGL</sequence>
<gene>
    <name evidence="2" type="ORF">C4K07_0619</name>
</gene>